<evidence type="ECO:0000256" key="2">
    <source>
        <dbReference type="ARBA" id="ARBA00022692"/>
    </source>
</evidence>
<accession>A0A9W7L5T6</accession>
<keyword evidence="8" id="KW-1185">Reference proteome</keyword>
<dbReference type="GO" id="GO:0016020">
    <property type="term" value="C:membrane"/>
    <property type="evidence" value="ECO:0007669"/>
    <property type="project" value="UniProtKB-SubCell"/>
</dbReference>
<feature type="domain" description="NnrU" evidence="6">
    <location>
        <begin position="64"/>
        <end position="281"/>
    </location>
</feature>
<keyword evidence="3 5" id="KW-1133">Transmembrane helix</keyword>
<evidence type="ECO:0000259" key="6">
    <source>
        <dbReference type="Pfam" id="PF07298"/>
    </source>
</evidence>
<dbReference type="Gene3D" id="1.20.120.1630">
    <property type="match status" value="1"/>
</dbReference>
<dbReference type="Proteomes" id="UP001165082">
    <property type="component" value="Unassembled WGS sequence"/>
</dbReference>
<feature type="transmembrane region" description="Helical" evidence="5">
    <location>
        <begin position="94"/>
        <end position="113"/>
    </location>
</feature>
<organism evidence="7 8">
    <name type="scientific">Triparma retinervis</name>
    <dbReference type="NCBI Taxonomy" id="2557542"/>
    <lineage>
        <taxon>Eukaryota</taxon>
        <taxon>Sar</taxon>
        <taxon>Stramenopiles</taxon>
        <taxon>Ochrophyta</taxon>
        <taxon>Bolidophyceae</taxon>
        <taxon>Parmales</taxon>
        <taxon>Triparmaceae</taxon>
        <taxon>Triparma</taxon>
    </lineage>
</organism>
<evidence type="ECO:0000313" key="8">
    <source>
        <dbReference type="Proteomes" id="UP001165082"/>
    </source>
</evidence>
<dbReference type="Pfam" id="PF07298">
    <property type="entry name" value="NnrU"/>
    <property type="match status" value="1"/>
</dbReference>
<feature type="non-terminal residue" evidence="7">
    <location>
        <position position="1"/>
    </location>
</feature>
<dbReference type="EMBL" id="BRXZ01007694">
    <property type="protein sequence ID" value="GMI32179.1"/>
    <property type="molecule type" value="Genomic_DNA"/>
</dbReference>
<comment type="subcellular location">
    <subcellularLocation>
        <location evidence="1">Membrane</location>
        <topology evidence="1">Multi-pass membrane protein</topology>
    </subcellularLocation>
</comment>
<keyword evidence="2 5" id="KW-0812">Transmembrane</keyword>
<feature type="transmembrane region" description="Helical" evidence="5">
    <location>
        <begin position="263"/>
        <end position="287"/>
    </location>
</feature>
<dbReference type="InterPro" id="IPR009915">
    <property type="entry name" value="NnrU_dom"/>
</dbReference>
<evidence type="ECO:0000256" key="5">
    <source>
        <dbReference type="SAM" id="Phobius"/>
    </source>
</evidence>
<feature type="transmembrane region" description="Helical" evidence="5">
    <location>
        <begin position="133"/>
        <end position="153"/>
    </location>
</feature>
<evidence type="ECO:0000313" key="7">
    <source>
        <dbReference type="EMBL" id="GMI32179.1"/>
    </source>
</evidence>
<reference evidence="7" key="1">
    <citation type="submission" date="2022-07" db="EMBL/GenBank/DDBJ databases">
        <title>Genome analysis of Parmales, a sister group of diatoms, reveals the evolutionary specialization of diatoms from phago-mixotrophs to photoautotrophs.</title>
        <authorList>
            <person name="Ban H."/>
            <person name="Sato S."/>
            <person name="Yoshikawa S."/>
            <person name="Kazumasa Y."/>
            <person name="Nakamura Y."/>
            <person name="Ichinomiya M."/>
            <person name="Saitoh K."/>
            <person name="Sato N."/>
            <person name="Blanc-Mathieu R."/>
            <person name="Endo H."/>
            <person name="Kuwata A."/>
            <person name="Ogata H."/>
        </authorList>
    </citation>
    <scope>NUCLEOTIDE SEQUENCE</scope>
</reference>
<dbReference type="GO" id="GO:0090471">
    <property type="term" value="F:9,15,9'-tri-cis-zeta-carotene isomerase activity"/>
    <property type="evidence" value="ECO:0007669"/>
    <property type="project" value="TreeGrafter"/>
</dbReference>
<feature type="transmembrane region" description="Helical" evidence="5">
    <location>
        <begin position="16"/>
        <end position="35"/>
    </location>
</feature>
<comment type="caution">
    <text evidence="7">The sequence shown here is derived from an EMBL/GenBank/DDBJ whole genome shotgun (WGS) entry which is preliminary data.</text>
</comment>
<gene>
    <name evidence="7" type="ORF">TrRE_jg12437</name>
</gene>
<dbReference type="GO" id="GO:0009507">
    <property type="term" value="C:chloroplast"/>
    <property type="evidence" value="ECO:0007669"/>
    <property type="project" value="TreeGrafter"/>
</dbReference>
<evidence type="ECO:0000256" key="1">
    <source>
        <dbReference type="ARBA" id="ARBA00004141"/>
    </source>
</evidence>
<evidence type="ECO:0000256" key="3">
    <source>
        <dbReference type="ARBA" id="ARBA00022989"/>
    </source>
</evidence>
<sequence>EDSASFSLSSQSLPEWITFTVATSLVLYLVSYTWFLPQGPHLGDAYLSSIQSITGPSPAPTIAGMLTFFAIVHSGLASLRTYSESIIGPRAHRVIFALLSLPLSLSALSYFVNHAHDGPAHWDLRDLPFVHPLIWSLNALSFLLLYPSTFNLLEISAVQPPKVHLWDTGVIRITRHPQAIGQVMWCLGHCMWTGTDTALAATGVLVAHHAFSVWNGDRRMEERHGSAFTSLKSRTSVVPFAAVLSGRQKLPTDYWKEWARPPYAIVVAGTIGAYLAHPWMMAGASLLGW</sequence>
<dbReference type="PANTHER" id="PTHR35988">
    <property type="entry name" value="15-CIS-ZETA-CAROTENE ISOMERASE, CHLOROPLASTIC"/>
    <property type="match status" value="1"/>
</dbReference>
<dbReference type="PANTHER" id="PTHR35988:SF2">
    <property type="entry name" value="15-CIS-ZETA-CAROTENE ISOMERASE, CHLOROPLASTIC"/>
    <property type="match status" value="1"/>
</dbReference>
<proteinExistence type="predicted"/>
<name>A0A9W7L5T6_9STRA</name>
<dbReference type="OrthoDB" id="41527at2759"/>
<evidence type="ECO:0000256" key="4">
    <source>
        <dbReference type="ARBA" id="ARBA00023136"/>
    </source>
</evidence>
<keyword evidence="4 5" id="KW-0472">Membrane</keyword>
<dbReference type="AlphaFoldDB" id="A0A9W7L5T6"/>
<protein>
    <recommendedName>
        <fullName evidence="6">NnrU domain-containing protein</fullName>
    </recommendedName>
</protein>